<evidence type="ECO:0000256" key="1">
    <source>
        <dbReference type="SAM" id="Coils"/>
    </source>
</evidence>
<evidence type="ECO:0000256" key="2">
    <source>
        <dbReference type="SAM" id="MobiDB-lite"/>
    </source>
</evidence>
<feature type="compositionally biased region" description="Basic and acidic residues" evidence="2">
    <location>
        <begin position="209"/>
        <end position="219"/>
    </location>
</feature>
<keyword evidence="1" id="KW-0175">Coiled coil</keyword>
<dbReference type="PANTHER" id="PTHR43254:SF3">
    <property type="entry name" value="C-TERMINAL BINDING PROTEIN AN"/>
    <property type="match status" value="1"/>
</dbReference>
<comment type="caution">
    <text evidence="3">The sequence shown here is derived from an EMBL/GenBank/DDBJ whole genome shotgun (WGS) entry which is preliminary data.</text>
</comment>
<reference evidence="3" key="2">
    <citation type="submission" date="2022-01" db="EMBL/GenBank/DDBJ databases">
        <authorList>
            <person name="Hirooka S."/>
            <person name="Miyagishima S.Y."/>
        </authorList>
    </citation>
    <scope>NUCLEOTIDE SEQUENCE</scope>
    <source>
        <strain evidence="3">NBRC 102759</strain>
    </source>
</reference>
<feature type="region of interest" description="Disordered" evidence="2">
    <location>
        <begin position="209"/>
        <end position="229"/>
    </location>
</feature>
<proteinExistence type="predicted"/>
<evidence type="ECO:0000313" key="3">
    <source>
        <dbReference type="EMBL" id="GJQ08395.1"/>
    </source>
</evidence>
<gene>
    <name evidence="3" type="ORF">GpartN1_g186.t1</name>
</gene>
<dbReference type="PANTHER" id="PTHR43254">
    <property type="entry name" value="C-TERMINAL BINDING PROTEIN AN-RELATED"/>
    <property type="match status" value="1"/>
</dbReference>
<reference evidence="3" key="1">
    <citation type="journal article" date="2022" name="Proc. Natl. Acad. Sci. U.S.A.">
        <title>Life cycle and functional genomics of the unicellular red alga Galdieria for elucidating algal and plant evolution and industrial use.</title>
        <authorList>
            <person name="Hirooka S."/>
            <person name="Itabashi T."/>
            <person name="Ichinose T.M."/>
            <person name="Onuma R."/>
            <person name="Fujiwara T."/>
            <person name="Yamashita S."/>
            <person name="Jong L.W."/>
            <person name="Tomita R."/>
            <person name="Iwane A.H."/>
            <person name="Miyagishima S.Y."/>
        </authorList>
    </citation>
    <scope>NUCLEOTIDE SEQUENCE</scope>
    <source>
        <strain evidence="3">NBRC 102759</strain>
    </source>
</reference>
<feature type="compositionally biased region" description="Low complexity" evidence="2">
    <location>
        <begin position="220"/>
        <end position="229"/>
    </location>
</feature>
<protein>
    <submittedName>
        <fullName evidence="3">Uncharacterized protein</fullName>
    </submittedName>
</protein>
<keyword evidence="4" id="KW-1185">Reference proteome</keyword>
<dbReference type="AlphaFoldDB" id="A0A9C7UM52"/>
<evidence type="ECO:0000313" key="4">
    <source>
        <dbReference type="Proteomes" id="UP001061958"/>
    </source>
</evidence>
<name>A0A9C7UM52_9RHOD</name>
<dbReference type="OrthoDB" id="10323683at2759"/>
<dbReference type="InterPro" id="IPR045015">
    <property type="entry name" value="AN-like"/>
</dbReference>
<dbReference type="GO" id="GO:0000226">
    <property type="term" value="P:microtubule cytoskeleton organization"/>
    <property type="evidence" value="ECO:0007669"/>
    <property type="project" value="InterPro"/>
</dbReference>
<dbReference type="EMBL" id="BQMJ01000002">
    <property type="protein sequence ID" value="GJQ08395.1"/>
    <property type="molecule type" value="Genomic_DNA"/>
</dbReference>
<organism evidence="3 4">
    <name type="scientific">Galdieria partita</name>
    <dbReference type="NCBI Taxonomy" id="83374"/>
    <lineage>
        <taxon>Eukaryota</taxon>
        <taxon>Rhodophyta</taxon>
        <taxon>Bangiophyceae</taxon>
        <taxon>Galdieriales</taxon>
        <taxon>Galdieriaceae</taxon>
        <taxon>Galdieria</taxon>
    </lineage>
</organism>
<dbReference type="Proteomes" id="UP001061958">
    <property type="component" value="Unassembled WGS sequence"/>
</dbReference>
<accession>A0A9C7UM52</accession>
<sequence length="410" mass="47118">MNDTYSSRTADTTTNKGATRSSKAFAFSETVTSESFILNSYKRKKDDVSVSTYNTKGNVSQYGNAIIETSSSSPALPPHGTIVNLSCKDNSKLLAAKWTQRKWRLQYVDTCYASLPQTQFIIVRSEKYVGFRSAVADGYLLQVNKQRELGFVNPRFELWEQWETWHNGFRNAKFKDIIICIDIIVYPVYSKENVYPSVVSTGASSEISKKDEKMAKSSEEQSSTQELQNSTKYLMQDRDMLCRKLHERDICVQKLEERLEKLEKSYQRLSLDHTNCLENLREAKKTIHSLENSKMAVMEQIPEKLNLISYLEEKCSAEAEYKKELIKRVEEKESRIKELEGNVRDLRDVLNSKERLLAATQKNLRSLRESLSRSNSYSVNQREILVDSTCRSDGSNLIETRSNKESSLST</sequence>
<feature type="coiled-coil region" evidence="1">
    <location>
        <begin position="252"/>
        <end position="370"/>
    </location>
</feature>